<dbReference type="EC" id="3.4.19.12" evidence="11 15"/>
<keyword evidence="7 11" id="KW-0833">Ubl conjugation pathway</keyword>
<feature type="active site" description="Nucleophile" evidence="12">
    <location>
        <position position="334"/>
    </location>
</feature>
<evidence type="ECO:0000256" key="1">
    <source>
        <dbReference type="ARBA" id="ARBA00000707"/>
    </source>
</evidence>
<feature type="domain" description="UBA" evidence="17">
    <location>
        <begin position="692"/>
        <end position="732"/>
    </location>
</feature>
<dbReference type="GO" id="GO:0005634">
    <property type="term" value="C:nucleus"/>
    <property type="evidence" value="ECO:0007669"/>
    <property type="project" value="TreeGrafter"/>
</dbReference>
<evidence type="ECO:0000256" key="13">
    <source>
        <dbReference type="PIRSR" id="PIRSR016308-3"/>
    </source>
</evidence>
<keyword evidence="8 11" id="KW-0378">Hydrolase</keyword>
<dbReference type="Gene3D" id="3.90.70.10">
    <property type="entry name" value="Cysteine proteinases"/>
    <property type="match status" value="1"/>
</dbReference>
<dbReference type="InterPro" id="IPR016652">
    <property type="entry name" value="Ubiquitinyl_hydrolase"/>
</dbReference>
<dbReference type="PROSITE" id="PS50030">
    <property type="entry name" value="UBA"/>
    <property type="match status" value="2"/>
</dbReference>
<dbReference type="CDD" id="cd14294">
    <property type="entry name" value="UBA1_UBP5_like"/>
    <property type="match status" value="1"/>
</dbReference>
<keyword evidence="3 11" id="KW-0645">Protease</keyword>
<dbReference type="CDD" id="cd14386">
    <property type="entry name" value="UBA2_UBP5"/>
    <property type="match status" value="1"/>
</dbReference>
<keyword evidence="5" id="KW-0677">Repeat</keyword>
<dbReference type="GO" id="GO:0005829">
    <property type="term" value="C:cytosol"/>
    <property type="evidence" value="ECO:0007669"/>
    <property type="project" value="TreeGrafter"/>
</dbReference>
<feature type="domain" description="USP" evidence="18">
    <location>
        <begin position="325"/>
        <end position="824"/>
    </location>
</feature>
<comment type="similarity">
    <text evidence="2 11 15">Belongs to the peptidase C19 family.</text>
</comment>
<evidence type="ECO:0000256" key="15">
    <source>
        <dbReference type="RuleBase" id="RU366025"/>
    </source>
</evidence>
<accession>A0AAD7XHJ1</accession>
<gene>
    <name evidence="20" type="ORF">CTAYLR_004676</name>
</gene>
<name>A0AAD7XHJ1_9STRA</name>
<keyword evidence="21" id="KW-1185">Reference proteome</keyword>
<evidence type="ECO:0000259" key="17">
    <source>
        <dbReference type="PROSITE" id="PS50030"/>
    </source>
</evidence>
<proteinExistence type="inferred from homology"/>
<dbReference type="AlphaFoldDB" id="A0AAD7XHJ1"/>
<dbReference type="InterPro" id="IPR001394">
    <property type="entry name" value="Peptidase_C19_UCH"/>
</dbReference>
<dbReference type="Pfam" id="PF00627">
    <property type="entry name" value="UBA"/>
    <property type="match status" value="2"/>
</dbReference>
<dbReference type="Gene3D" id="1.10.8.10">
    <property type="entry name" value="DNA helicase RuvA subunit, C-terminal domain"/>
    <property type="match status" value="2"/>
</dbReference>
<dbReference type="GO" id="GO:0004843">
    <property type="term" value="F:cysteine-type deubiquitinase activity"/>
    <property type="evidence" value="ECO:0007669"/>
    <property type="project" value="UniProtKB-UniRule"/>
</dbReference>
<evidence type="ECO:0000256" key="11">
    <source>
        <dbReference type="PIRNR" id="PIRNR016308"/>
    </source>
</evidence>
<dbReference type="SUPFAM" id="SSF54001">
    <property type="entry name" value="Cysteine proteinases"/>
    <property type="match status" value="1"/>
</dbReference>
<dbReference type="InterPro" id="IPR018200">
    <property type="entry name" value="USP_CS"/>
</dbReference>
<dbReference type="GO" id="GO:0016579">
    <property type="term" value="P:protein deubiquitination"/>
    <property type="evidence" value="ECO:0007669"/>
    <property type="project" value="InterPro"/>
</dbReference>
<dbReference type="EMBL" id="JAQMWT010000552">
    <property type="protein sequence ID" value="KAJ8599608.1"/>
    <property type="molecule type" value="Genomic_DNA"/>
</dbReference>
<evidence type="ECO:0000259" key="18">
    <source>
        <dbReference type="PROSITE" id="PS50235"/>
    </source>
</evidence>
<organism evidence="20 21">
    <name type="scientific">Chrysophaeum taylorii</name>
    <dbReference type="NCBI Taxonomy" id="2483200"/>
    <lineage>
        <taxon>Eukaryota</taxon>
        <taxon>Sar</taxon>
        <taxon>Stramenopiles</taxon>
        <taxon>Ochrophyta</taxon>
        <taxon>Pelagophyceae</taxon>
        <taxon>Pelagomonadales</taxon>
        <taxon>Pelagomonadaceae</taxon>
        <taxon>Chrysophaeum</taxon>
    </lineage>
</organism>
<dbReference type="PIRSF" id="PIRSF016308">
    <property type="entry name" value="UBP"/>
    <property type="match status" value="1"/>
</dbReference>
<feature type="domain" description="UBP-type" evidence="19">
    <location>
        <begin position="167"/>
        <end position="283"/>
    </location>
</feature>
<evidence type="ECO:0000256" key="4">
    <source>
        <dbReference type="ARBA" id="ARBA00022723"/>
    </source>
</evidence>
<dbReference type="PROSITE" id="PS00972">
    <property type="entry name" value="USP_1"/>
    <property type="match status" value="1"/>
</dbReference>
<feature type="region of interest" description="Disordered" evidence="16">
    <location>
        <begin position="608"/>
        <end position="628"/>
    </location>
</feature>
<evidence type="ECO:0000256" key="2">
    <source>
        <dbReference type="ARBA" id="ARBA00009085"/>
    </source>
</evidence>
<feature type="compositionally biased region" description="Acidic residues" evidence="16">
    <location>
        <begin position="617"/>
        <end position="626"/>
    </location>
</feature>
<dbReference type="InterPro" id="IPR050164">
    <property type="entry name" value="Peptidase_C19"/>
</dbReference>
<sequence>MERIRSAMGGLRQATAHDHVVNDECAYSFDSPYSEGGLFVNLRTFRGVGRAWVETDAKAQGGGVVVYAHHKWRRVPKKITKSSEEEEKTRLGVGVEGGFPTEEEQYETAKTESVAVWSSSRDGGVEMVSYEDVPELVRMVVRSVLDHAGSGGPENSVAAWALEDEIKPSKYATDLWQTPNPRHLSADPSTWRCEASGDTENLWLNLSTGYVGGGRDQSQFGGPKGSNGALLHFEATGREYPLVVKLGTISAAGAEVFSYAPDEDCRVEDPELKKHLAHFGIEPGSLEKTTKTTSELEVDANAKFEWSAIAEAGEKLVPVSEPGKIGLVNLGNSCYMNSVLQLLASVPEIGAKYENVRPPRHQNHNPENDAVLQTAKVVSALRSATYAKPRAYLDRERVLLRDDDDEKKKPPSLLSEADATAAKAAVVAPRSLKRLFGKNHAEFSTGRQQDAAEYLAWFLDVLARAERLTDDRPTTDLFAFAVEERTQCAASRLSRYKVSSSLCLDLPVPADDDERESKRTKVADDASPAKSIDLAACLAAWASDGVVEDFYSSATKARGTAVRRVRLATAPPYLLLKLSRYYVDDRTWEPKKLRVEVRVPETLDLDALKAPPRDEGLLPDDDDDETSVAVGPSAVPDEAILAQLLSMGFDENGCRRACLATNNAGPEAAMEWVLTHSTDADFSAPLQLQPTTQDPAAVAELSALGFTSRQADAALRACDGSKERAADWIFSHLDDLDRACDAVLDQRPAPTPAALKPDDFDDGPPSYNLLGFVSHIGKSTSAGHYVAHIKKDDDGAFFIFDDEKVARSHKPPLNLGYLYLYKRADTTTTTTTEKAP</sequence>
<protein>
    <recommendedName>
        <fullName evidence="11 15">Ubiquitin carboxyl-terminal hydrolase</fullName>
        <ecNumber evidence="11 15">3.4.19.12</ecNumber>
    </recommendedName>
</protein>
<dbReference type="SMART" id="SM00165">
    <property type="entry name" value="UBA"/>
    <property type="match status" value="2"/>
</dbReference>
<evidence type="ECO:0000256" key="12">
    <source>
        <dbReference type="PIRSR" id="PIRSR016308-1"/>
    </source>
</evidence>
<dbReference type="SUPFAM" id="SSF46934">
    <property type="entry name" value="UBA-like"/>
    <property type="match status" value="1"/>
</dbReference>
<dbReference type="PROSITE" id="PS00973">
    <property type="entry name" value="USP_2"/>
    <property type="match status" value="1"/>
</dbReference>
<comment type="caution">
    <text evidence="20">The sequence shown here is derived from an EMBL/GenBank/DDBJ whole genome shotgun (WGS) entry which is preliminary data.</text>
</comment>
<dbReference type="SUPFAM" id="SSF57850">
    <property type="entry name" value="RING/U-box"/>
    <property type="match status" value="1"/>
</dbReference>
<keyword evidence="4 11" id="KW-0479">Metal-binding</keyword>
<evidence type="ECO:0000256" key="14">
    <source>
        <dbReference type="PROSITE-ProRule" id="PRU00502"/>
    </source>
</evidence>
<evidence type="ECO:0000313" key="21">
    <source>
        <dbReference type="Proteomes" id="UP001230188"/>
    </source>
</evidence>
<keyword evidence="9 11" id="KW-0788">Thiol protease</keyword>
<evidence type="ECO:0000256" key="16">
    <source>
        <dbReference type="SAM" id="MobiDB-lite"/>
    </source>
</evidence>
<evidence type="ECO:0000256" key="7">
    <source>
        <dbReference type="ARBA" id="ARBA00022786"/>
    </source>
</evidence>
<reference evidence="20" key="1">
    <citation type="submission" date="2023-01" db="EMBL/GenBank/DDBJ databases">
        <title>Metagenome sequencing of chrysophaentin producing Chrysophaeum taylorii.</title>
        <authorList>
            <person name="Davison J."/>
            <person name="Bewley C."/>
        </authorList>
    </citation>
    <scope>NUCLEOTIDE SEQUENCE</scope>
    <source>
        <strain evidence="20">NIES-1699</strain>
    </source>
</reference>
<dbReference type="InterPro" id="IPR015940">
    <property type="entry name" value="UBA"/>
</dbReference>
<dbReference type="GO" id="GO:0006508">
    <property type="term" value="P:proteolysis"/>
    <property type="evidence" value="ECO:0007669"/>
    <property type="project" value="UniProtKB-KW"/>
</dbReference>
<dbReference type="InterPro" id="IPR013083">
    <property type="entry name" value="Znf_RING/FYVE/PHD"/>
</dbReference>
<feature type="active site" description="Proton acceptor" evidence="12">
    <location>
        <position position="784"/>
    </location>
</feature>
<keyword evidence="10 11" id="KW-0862">Zinc</keyword>
<comment type="catalytic activity">
    <reaction evidence="1 11 15">
        <text>Thiol-dependent hydrolysis of ester, thioester, amide, peptide and isopeptide bonds formed by the C-terminal Gly of ubiquitin (a 76-residue protein attached to proteins as an intracellular targeting signal).</text>
        <dbReference type="EC" id="3.4.19.12"/>
    </reaction>
</comment>
<dbReference type="SMART" id="SM00290">
    <property type="entry name" value="ZnF_UBP"/>
    <property type="match status" value="1"/>
</dbReference>
<dbReference type="PROSITE" id="PS50271">
    <property type="entry name" value="ZF_UBP"/>
    <property type="match status" value="1"/>
</dbReference>
<feature type="domain" description="UBA" evidence="17">
    <location>
        <begin position="635"/>
        <end position="676"/>
    </location>
</feature>
<dbReference type="InterPro" id="IPR001607">
    <property type="entry name" value="Znf_UBP"/>
</dbReference>
<dbReference type="InterPro" id="IPR038765">
    <property type="entry name" value="Papain-like_cys_pep_sf"/>
</dbReference>
<dbReference type="InterPro" id="IPR041432">
    <property type="entry name" value="UBP13_Znf-UBP_var"/>
</dbReference>
<dbReference type="Gene3D" id="3.30.40.10">
    <property type="entry name" value="Zinc/RING finger domain, C3HC4 (zinc finger)"/>
    <property type="match status" value="2"/>
</dbReference>
<dbReference type="Pfam" id="PF17807">
    <property type="entry name" value="zf-UBP_var"/>
    <property type="match status" value="1"/>
</dbReference>
<dbReference type="InterPro" id="IPR028889">
    <property type="entry name" value="USP"/>
</dbReference>
<dbReference type="Proteomes" id="UP001230188">
    <property type="component" value="Unassembled WGS sequence"/>
</dbReference>
<evidence type="ECO:0000256" key="9">
    <source>
        <dbReference type="ARBA" id="ARBA00022807"/>
    </source>
</evidence>
<dbReference type="PANTHER" id="PTHR24006:SF664">
    <property type="entry name" value="UBIQUITIN CARBOXYL-TERMINAL HYDROLASE"/>
    <property type="match status" value="1"/>
</dbReference>
<evidence type="ECO:0000313" key="20">
    <source>
        <dbReference type="EMBL" id="KAJ8599608.1"/>
    </source>
</evidence>
<evidence type="ECO:0000256" key="6">
    <source>
        <dbReference type="ARBA" id="ARBA00022771"/>
    </source>
</evidence>
<evidence type="ECO:0000256" key="8">
    <source>
        <dbReference type="ARBA" id="ARBA00022801"/>
    </source>
</evidence>
<dbReference type="PANTHER" id="PTHR24006">
    <property type="entry name" value="UBIQUITIN CARBOXYL-TERMINAL HYDROLASE"/>
    <property type="match status" value="1"/>
</dbReference>
<dbReference type="GO" id="GO:0008270">
    <property type="term" value="F:zinc ion binding"/>
    <property type="evidence" value="ECO:0007669"/>
    <property type="project" value="UniProtKB-UniRule"/>
</dbReference>
<dbReference type="Pfam" id="PF00443">
    <property type="entry name" value="UCH"/>
    <property type="match status" value="1"/>
</dbReference>
<dbReference type="Pfam" id="PF02148">
    <property type="entry name" value="zf-UBP"/>
    <property type="match status" value="1"/>
</dbReference>
<dbReference type="PROSITE" id="PS50235">
    <property type="entry name" value="USP_3"/>
    <property type="match status" value="1"/>
</dbReference>
<evidence type="ECO:0000259" key="19">
    <source>
        <dbReference type="PROSITE" id="PS50271"/>
    </source>
</evidence>
<dbReference type="InterPro" id="IPR009060">
    <property type="entry name" value="UBA-like_sf"/>
</dbReference>
<evidence type="ECO:0000256" key="3">
    <source>
        <dbReference type="ARBA" id="ARBA00022670"/>
    </source>
</evidence>
<feature type="binding site" evidence="13">
    <location>
        <position position="193"/>
    </location>
    <ligand>
        <name>Zn(2+)</name>
        <dbReference type="ChEBI" id="CHEBI:29105"/>
    </ligand>
</feature>
<evidence type="ECO:0000256" key="10">
    <source>
        <dbReference type="ARBA" id="ARBA00022833"/>
    </source>
</evidence>
<evidence type="ECO:0000256" key="5">
    <source>
        <dbReference type="ARBA" id="ARBA00022737"/>
    </source>
</evidence>
<keyword evidence="6 14" id="KW-0863">Zinc-finger</keyword>